<evidence type="ECO:0000313" key="2">
    <source>
        <dbReference type="Proteomes" id="UP001162992"/>
    </source>
</evidence>
<reference evidence="2" key="1">
    <citation type="journal article" date="2024" name="Proc. Natl. Acad. Sci. U.S.A.">
        <title>Extraordinary preservation of gene collinearity over three hundred million years revealed in homosporous lycophytes.</title>
        <authorList>
            <person name="Li C."/>
            <person name="Wickell D."/>
            <person name="Kuo L.Y."/>
            <person name="Chen X."/>
            <person name="Nie B."/>
            <person name="Liao X."/>
            <person name="Peng D."/>
            <person name="Ji J."/>
            <person name="Jenkins J."/>
            <person name="Williams M."/>
            <person name="Shu S."/>
            <person name="Plott C."/>
            <person name="Barry K."/>
            <person name="Rajasekar S."/>
            <person name="Grimwood J."/>
            <person name="Han X."/>
            <person name="Sun S."/>
            <person name="Hou Z."/>
            <person name="He W."/>
            <person name="Dai G."/>
            <person name="Sun C."/>
            <person name="Schmutz J."/>
            <person name="Leebens-Mack J.H."/>
            <person name="Li F.W."/>
            <person name="Wang L."/>
        </authorList>
    </citation>
    <scope>NUCLEOTIDE SEQUENCE [LARGE SCALE GENOMIC DNA]</scope>
    <source>
        <strain evidence="2">cv. PW_Plant_1</strain>
    </source>
</reference>
<protein>
    <submittedName>
        <fullName evidence="1">Uncharacterized protein</fullName>
    </submittedName>
</protein>
<name>A0ACC2AYK9_DIPCM</name>
<sequence>MGQNDLVQTVQYTRIETIGESEEGILAIGPSSQTNSCNISGKFPVYLNVYDLTPLNGYSYWFGLGIFHSGVEAHGAEYAFGAHDYPTTGVFEVEPRNCPGFVYRKTIFLGTTDLGPFEFREFIEQLASDYNGDSYHLLLRNCNHFSNDVCLRLTGHPIPNWVNRLARIGLVCNCLLPEYLQVAAGSHTIEKGCYEEVHPNTEEDEAQAVLT</sequence>
<dbReference type="EMBL" id="CM055109">
    <property type="protein sequence ID" value="KAJ7522560.1"/>
    <property type="molecule type" value="Genomic_DNA"/>
</dbReference>
<keyword evidence="2" id="KW-1185">Reference proteome</keyword>
<organism evidence="1 2">
    <name type="scientific">Diphasiastrum complanatum</name>
    <name type="common">Issler's clubmoss</name>
    <name type="synonym">Lycopodium complanatum</name>
    <dbReference type="NCBI Taxonomy" id="34168"/>
    <lineage>
        <taxon>Eukaryota</taxon>
        <taxon>Viridiplantae</taxon>
        <taxon>Streptophyta</taxon>
        <taxon>Embryophyta</taxon>
        <taxon>Tracheophyta</taxon>
        <taxon>Lycopodiopsida</taxon>
        <taxon>Lycopodiales</taxon>
        <taxon>Lycopodiaceae</taxon>
        <taxon>Lycopodioideae</taxon>
        <taxon>Diphasiastrum</taxon>
    </lineage>
</organism>
<accession>A0ACC2AYK9</accession>
<comment type="caution">
    <text evidence="1">The sequence shown here is derived from an EMBL/GenBank/DDBJ whole genome shotgun (WGS) entry which is preliminary data.</text>
</comment>
<dbReference type="Proteomes" id="UP001162992">
    <property type="component" value="Chromosome 18"/>
</dbReference>
<evidence type="ECO:0000313" key="1">
    <source>
        <dbReference type="EMBL" id="KAJ7522560.1"/>
    </source>
</evidence>
<gene>
    <name evidence="1" type="ORF">O6H91_18G017200</name>
</gene>
<proteinExistence type="predicted"/>